<comment type="caution">
    <text evidence="2">The sequence shown here is derived from an EMBL/GenBank/DDBJ whole genome shotgun (WGS) entry which is preliminary data.</text>
</comment>
<sequence>MADENCTIPPHEAPDGRPHPNDVGPFSSVTYSLARDGPDPQELNLKMCDRDMALSVEADKDHMLVLHLQNVRQDTFAEAKAAVDNFLGQMEPLADGDGPGGTVFERFREVYREMVQDVHLMLGDIEVFQDRISELDNADETYPKKAETSDQDYNPVAELIYASFEFADRIKEIKTKSKSHYDGARPKRNGLIVNSVTDLKAHGHLTDYMGEQGRKRNLRVAWKTANYSGDTQRIASIRPLYHVYIDEGKGWGHRMSEETVPQGYF</sequence>
<name>A0ABY6TVW4_BIOOC</name>
<evidence type="ECO:0000313" key="3">
    <source>
        <dbReference type="Proteomes" id="UP000766486"/>
    </source>
</evidence>
<feature type="region of interest" description="Disordered" evidence="1">
    <location>
        <begin position="1"/>
        <end position="35"/>
    </location>
</feature>
<keyword evidence="3" id="KW-1185">Reference proteome</keyword>
<evidence type="ECO:0000313" key="2">
    <source>
        <dbReference type="EMBL" id="VUC22057.1"/>
    </source>
</evidence>
<protein>
    <submittedName>
        <fullName evidence="2">Uncharacterized protein</fullName>
    </submittedName>
</protein>
<proteinExistence type="predicted"/>
<reference evidence="2 3" key="1">
    <citation type="submission" date="2019-06" db="EMBL/GenBank/DDBJ databases">
        <authorList>
            <person name="Broberg M."/>
        </authorList>
    </citation>
    <scope>NUCLEOTIDE SEQUENCE [LARGE SCALE GENOMIC DNA]</scope>
</reference>
<dbReference type="EMBL" id="CABFNS010000512">
    <property type="protein sequence ID" value="VUC22057.1"/>
    <property type="molecule type" value="Genomic_DNA"/>
</dbReference>
<accession>A0ABY6TVW4</accession>
<organism evidence="2 3">
    <name type="scientific">Bionectria ochroleuca</name>
    <name type="common">Gliocladium roseum</name>
    <dbReference type="NCBI Taxonomy" id="29856"/>
    <lineage>
        <taxon>Eukaryota</taxon>
        <taxon>Fungi</taxon>
        <taxon>Dikarya</taxon>
        <taxon>Ascomycota</taxon>
        <taxon>Pezizomycotina</taxon>
        <taxon>Sordariomycetes</taxon>
        <taxon>Hypocreomycetidae</taxon>
        <taxon>Hypocreales</taxon>
        <taxon>Bionectriaceae</taxon>
        <taxon>Clonostachys</taxon>
    </lineage>
</organism>
<dbReference type="Proteomes" id="UP000766486">
    <property type="component" value="Unassembled WGS sequence"/>
</dbReference>
<evidence type="ECO:0000256" key="1">
    <source>
        <dbReference type="SAM" id="MobiDB-lite"/>
    </source>
</evidence>
<gene>
    <name evidence="2" type="ORF">CLO192961_LOCUS72184</name>
</gene>